<sequence length="82" mass="9225">MCYTFIVTHFRSGPYVCNTDKFLFGAQLLSFCPSACDLHLVLMKIERVKRIGKKHVGRQDTGLELGMLQVLLRLGSIVPVTI</sequence>
<keyword evidence="2" id="KW-1185">Reference proteome</keyword>
<dbReference type="Proteomes" id="UP000822688">
    <property type="component" value="Chromosome 5"/>
</dbReference>
<name>A0A8T0I3P1_CERPU</name>
<reference evidence="1" key="1">
    <citation type="submission" date="2020-06" db="EMBL/GenBank/DDBJ databases">
        <title>WGS assembly of Ceratodon purpureus strain R40.</title>
        <authorList>
            <person name="Carey S.B."/>
            <person name="Jenkins J."/>
            <person name="Shu S."/>
            <person name="Lovell J.T."/>
            <person name="Sreedasyam A."/>
            <person name="Maumus F."/>
            <person name="Tiley G.P."/>
            <person name="Fernandez-Pozo N."/>
            <person name="Barry K."/>
            <person name="Chen C."/>
            <person name="Wang M."/>
            <person name="Lipzen A."/>
            <person name="Daum C."/>
            <person name="Saski C.A."/>
            <person name="Payton A.C."/>
            <person name="Mcbreen J.C."/>
            <person name="Conrad R.E."/>
            <person name="Kollar L.M."/>
            <person name="Olsson S."/>
            <person name="Huttunen S."/>
            <person name="Landis J.B."/>
            <person name="Wickett N.J."/>
            <person name="Johnson M.G."/>
            <person name="Rensing S.A."/>
            <person name="Grimwood J."/>
            <person name="Schmutz J."/>
            <person name="Mcdaniel S.F."/>
        </authorList>
    </citation>
    <scope>NUCLEOTIDE SEQUENCE</scope>
    <source>
        <strain evidence="1">R40</strain>
    </source>
</reference>
<dbReference type="AlphaFoldDB" id="A0A8T0I3P1"/>
<accession>A0A8T0I3P1</accession>
<proteinExistence type="predicted"/>
<evidence type="ECO:0000313" key="1">
    <source>
        <dbReference type="EMBL" id="KAG0578110.1"/>
    </source>
</evidence>
<dbReference type="EMBL" id="CM026425">
    <property type="protein sequence ID" value="KAG0578110.1"/>
    <property type="molecule type" value="Genomic_DNA"/>
</dbReference>
<protein>
    <submittedName>
        <fullName evidence="1">Uncharacterized protein</fullName>
    </submittedName>
</protein>
<evidence type="ECO:0000313" key="2">
    <source>
        <dbReference type="Proteomes" id="UP000822688"/>
    </source>
</evidence>
<gene>
    <name evidence="1" type="ORF">KC19_5G205700</name>
</gene>
<organism evidence="1 2">
    <name type="scientific">Ceratodon purpureus</name>
    <name type="common">Fire moss</name>
    <name type="synonym">Dicranum purpureum</name>
    <dbReference type="NCBI Taxonomy" id="3225"/>
    <lineage>
        <taxon>Eukaryota</taxon>
        <taxon>Viridiplantae</taxon>
        <taxon>Streptophyta</taxon>
        <taxon>Embryophyta</taxon>
        <taxon>Bryophyta</taxon>
        <taxon>Bryophytina</taxon>
        <taxon>Bryopsida</taxon>
        <taxon>Dicranidae</taxon>
        <taxon>Pseudoditrichales</taxon>
        <taxon>Ditrichaceae</taxon>
        <taxon>Ceratodon</taxon>
    </lineage>
</organism>
<comment type="caution">
    <text evidence="1">The sequence shown here is derived from an EMBL/GenBank/DDBJ whole genome shotgun (WGS) entry which is preliminary data.</text>
</comment>